<evidence type="ECO:0000256" key="8">
    <source>
        <dbReference type="ARBA" id="ARBA00023136"/>
    </source>
</evidence>
<evidence type="ECO:0000256" key="5">
    <source>
        <dbReference type="ARBA" id="ARBA00022982"/>
    </source>
</evidence>
<keyword evidence="10" id="KW-0143">Chaperone</keyword>
<evidence type="ECO:0000256" key="1">
    <source>
        <dbReference type="ARBA" id="ARBA00004141"/>
    </source>
</evidence>
<dbReference type="EMBL" id="QRDY01000007">
    <property type="protein sequence ID" value="RED59249.1"/>
    <property type="molecule type" value="Genomic_DNA"/>
</dbReference>
<dbReference type="Pfam" id="PF02600">
    <property type="entry name" value="DsbB"/>
    <property type="match status" value="1"/>
</dbReference>
<feature type="transmembrane region" description="Helical" evidence="12">
    <location>
        <begin position="43"/>
        <end position="63"/>
    </location>
</feature>
<evidence type="ECO:0000256" key="9">
    <source>
        <dbReference type="ARBA" id="ARBA00023157"/>
    </source>
</evidence>
<dbReference type="HAMAP" id="MF_00287">
    <property type="entry name" value="BdbC"/>
    <property type="match status" value="1"/>
</dbReference>
<keyword evidence="9" id="KW-1015">Disulfide bond</keyword>
<keyword evidence="3" id="KW-0813">Transport</keyword>
<dbReference type="GO" id="GO:0006457">
    <property type="term" value="P:protein folding"/>
    <property type="evidence" value="ECO:0007669"/>
    <property type="project" value="InterPro"/>
</dbReference>
<dbReference type="OrthoDB" id="158402at2"/>
<name>A0A3D9ICH7_9BACL</name>
<reference evidence="13 14" key="1">
    <citation type="submission" date="2018-07" db="EMBL/GenBank/DDBJ databases">
        <title>Genomic Encyclopedia of Type Strains, Phase III (KMG-III): the genomes of soil and plant-associated and newly described type strains.</title>
        <authorList>
            <person name="Whitman W."/>
        </authorList>
    </citation>
    <scope>NUCLEOTIDE SEQUENCE [LARGE SCALE GENOMIC DNA]</scope>
    <source>
        <strain evidence="13 14">CECT 8236</strain>
    </source>
</reference>
<accession>A0A3D9ICH7</accession>
<comment type="similarity">
    <text evidence="2">Belongs to the DsbB family. BdbC subfamily.</text>
</comment>
<keyword evidence="14" id="KW-1185">Reference proteome</keyword>
<dbReference type="RefSeq" id="WP_115993302.1">
    <property type="nucleotide sequence ID" value="NZ_QRDY01000007.1"/>
</dbReference>
<evidence type="ECO:0000256" key="11">
    <source>
        <dbReference type="ARBA" id="ARBA00023284"/>
    </source>
</evidence>
<dbReference type="PANTHER" id="PTHR43469:SF1">
    <property type="entry name" value="SPBETA PROPHAGE-DERIVED DISULFIDE BOND FORMATION PROTEIN B"/>
    <property type="match status" value="1"/>
</dbReference>
<keyword evidence="7" id="KW-0560">Oxidoreductase</keyword>
<keyword evidence="5" id="KW-0249">Electron transport</keyword>
<evidence type="ECO:0000313" key="14">
    <source>
        <dbReference type="Proteomes" id="UP000256869"/>
    </source>
</evidence>
<proteinExistence type="inferred from homology"/>
<dbReference type="GO" id="GO:0016020">
    <property type="term" value="C:membrane"/>
    <property type="evidence" value="ECO:0007669"/>
    <property type="project" value="UniProtKB-SubCell"/>
</dbReference>
<dbReference type="GO" id="GO:0015035">
    <property type="term" value="F:protein-disulfide reductase activity"/>
    <property type="evidence" value="ECO:0007669"/>
    <property type="project" value="InterPro"/>
</dbReference>
<gene>
    <name evidence="13" type="ORF">DFP95_10788</name>
</gene>
<keyword evidence="6 12" id="KW-1133">Transmembrane helix</keyword>
<evidence type="ECO:0000256" key="10">
    <source>
        <dbReference type="ARBA" id="ARBA00023186"/>
    </source>
</evidence>
<feature type="transmembrane region" description="Helical" evidence="12">
    <location>
        <begin position="113"/>
        <end position="136"/>
    </location>
</feature>
<dbReference type="AlphaFoldDB" id="A0A3D9ICH7"/>
<evidence type="ECO:0000256" key="12">
    <source>
        <dbReference type="SAM" id="Phobius"/>
    </source>
</evidence>
<organism evidence="13 14">
    <name type="scientific">Cohnella lupini</name>
    <dbReference type="NCBI Taxonomy" id="1294267"/>
    <lineage>
        <taxon>Bacteria</taxon>
        <taxon>Bacillati</taxon>
        <taxon>Bacillota</taxon>
        <taxon>Bacilli</taxon>
        <taxon>Bacillales</taxon>
        <taxon>Paenibacillaceae</taxon>
        <taxon>Cohnella</taxon>
    </lineage>
</organism>
<dbReference type="InterPro" id="IPR023380">
    <property type="entry name" value="DsbB-like_sf"/>
</dbReference>
<dbReference type="Gene3D" id="1.20.1550.10">
    <property type="entry name" value="DsbB-like"/>
    <property type="match status" value="1"/>
</dbReference>
<evidence type="ECO:0000256" key="7">
    <source>
        <dbReference type="ARBA" id="ARBA00023002"/>
    </source>
</evidence>
<sequence length="146" mass="16311">MTTEKSGAQSYLLYFAWIVSVIATLGSLYFSEIRGYVPCELCWYQRIFMYPMSVILGIAAYYGDVSIKKYVLPLSIIGGLISVYHYMLQKVPGFEGIKPCTNGVPCNVDYIDWLGFITIPFLALVAFILITLGLLLSKGEPLQSNI</sequence>
<evidence type="ECO:0000256" key="2">
    <source>
        <dbReference type="ARBA" id="ARBA00007602"/>
    </source>
</evidence>
<protein>
    <submittedName>
        <fullName evidence="13">Disulfide bond formation protein DsbB</fullName>
    </submittedName>
</protein>
<keyword evidence="4 12" id="KW-0812">Transmembrane</keyword>
<dbReference type="NCBIfam" id="NF002849">
    <property type="entry name" value="PRK03113.1"/>
    <property type="match status" value="1"/>
</dbReference>
<comment type="subcellular location">
    <subcellularLocation>
        <location evidence="1">Membrane</location>
        <topology evidence="1">Multi-pass membrane protein</topology>
    </subcellularLocation>
</comment>
<evidence type="ECO:0000256" key="4">
    <source>
        <dbReference type="ARBA" id="ARBA00022692"/>
    </source>
</evidence>
<evidence type="ECO:0000313" key="13">
    <source>
        <dbReference type="EMBL" id="RED59249.1"/>
    </source>
</evidence>
<dbReference type="InterPro" id="IPR012187">
    <property type="entry name" value="Disulphide_bond_form_BdbC"/>
</dbReference>
<dbReference type="SUPFAM" id="SSF158442">
    <property type="entry name" value="DsbB-like"/>
    <property type="match status" value="1"/>
</dbReference>
<dbReference type="Proteomes" id="UP000256869">
    <property type="component" value="Unassembled WGS sequence"/>
</dbReference>
<feature type="transmembrane region" description="Helical" evidence="12">
    <location>
        <begin position="12"/>
        <end position="31"/>
    </location>
</feature>
<evidence type="ECO:0000256" key="3">
    <source>
        <dbReference type="ARBA" id="ARBA00022448"/>
    </source>
</evidence>
<feature type="transmembrane region" description="Helical" evidence="12">
    <location>
        <begin position="70"/>
        <end position="88"/>
    </location>
</feature>
<dbReference type="PANTHER" id="PTHR43469">
    <property type="entry name" value="DISULFIDE FORMATION PROTEIN-RELATED"/>
    <property type="match status" value="1"/>
</dbReference>
<comment type="caution">
    <text evidence="13">The sequence shown here is derived from an EMBL/GenBank/DDBJ whole genome shotgun (WGS) entry which is preliminary data.</text>
</comment>
<dbReference type="InterPro" id="IPR003752">
    <property type="entry name" value="DiS_bond_form_DsbB/BdbC"/>
</dbReference>
<evidence type="ECO:0000256" key="6">
    <source>
        <dbReference type="ARBA" id="ARBA00022989"/>
    </source>
</evidence>
<keyword evidence="8 12" id="KW-0472">Membrane</keyword>
<dbReference type="PIRSF" id="PIRSF036659">
    <property type="entry name" value="BdbC"/>
    <property type="match status" value="1"/>
</dbReference>
<keyword evidence="11" id="KW-0676">Redox-active center</keyword>